<evidence type="ECO:0000259" key="1">
    <source>
        <dbReference type="Pfam" id="PF03819"/>
    </source>
</evidence>
<organism evidence="2 3">
    <name type="scientific">Taurinivorans muris</name>
    <dbReference type="NCBI Taxonomy" id="2787751"/>
    <lineage>
        <taxon>Bacteria</taxon>
        <taxon>Pseudomonadati</taxon>
        <taxon>Thermodesulfobacteriota</taxon>
        <taxon>Desulfovibrionia</taxon>
        <taxon>Desulfovibrionales</taxon>
        <taxon>Desulfovibrionaceae</taxon>
        <taxon>Taurinivorans</taxon>
    </lineage>
</organism>
<dbReference type="InterPro" id="IPR004518">
    <property type="entry name" value="MazG-like_dom"/>
</dbReference>
<dbReference type="InterPro" id="IPR048011">
    <property type="entry name" value="NTP-PPase_MazG-like_C"/>
</dbReference>
<evidence type="ECO:0000313" key="2">
    <source>
        <dbReference type="EMBL" id="UWX05592.1"/>
    </source>
</evidence>
<evidence type="ECO:0000313" key="3">
    <source>
        <dbReference type="Proteomes" id="UP001058120"/>
    </source>
</evidence>
<accession>A0ABY5Y2I1</accession>
<gene>
    <name evidence="2" type="primary">mazG</name>
    <name evidence="2" type="ORF">JBF11_09120</name>
</gene>
<dbReference type="Proteomes" id="UP001058120">
    <property type="component" value="Chromosome"/>
</dbReference>
<dbReference type="EC" id="3.6.1.9" evidence="2"/>
<reference evidence="2" key="1">
    <citation type="submission" date="2020-12" db="EMBL/GenBank/DDBJ databases">
        <title>Taurinivorans muris gen. nov., sp. nov., fundamental and realized metabolic niche of a ubiquitous sulfidogenic bacterium in the murine intestine.</title>
        <authorList>
            <person name="Ye H."/>
            <person name="Hanson B.T."/>
            <person name="Loy A."/>
        </authorList>
    </citation>
    <scope>NUCLEOTIDE SEQUENCE</scope>
    <source>
        <strain evidence="2">LT0009</strain>
    </source>
</reference>
<dbReference type="Pfam" id="PF03819">
    <property type="entry name" value="MazG"/>
    <property type="match status" value="1"/>
</dbReference>
<dbReference type="InterPro" id="IPR048015">
    <property type="entry name" value="NTP-PPase_MazG-like_N"/>
</dbReference>
<keyword evidence="3" id="KW-1185">Reference proteome</keyword>
<feature type="domain" description="NTP pyrophosphohydrolase MazG-like" evidence="1">
    <location>
        <begin position="33"/>
        <end position="106"/>
    </location>
</feature>
<dbReference type="NCBIfam" id="NF007113">
    <property type="entry name" value="PRK09562.1"/>
    <property type="match status" value="1"/>
</dbReference>
<dbReference type="EMBL" id="CP065938">
    <property type="protein sequence ID" value="UWX05592.1"/>
    <property type="molecule type" value="Genomic_DNA"/>
</dbReference>
<dbReference type="GO" id="GO:0047429">
    <property type="term" value="F:nucleoside triphosphate diphosphatase activity"/>
    <property type="evidence" value="ECO:0007669"/>
    <property type="project" value="UniProtKB-EC"/>
</dbReference>
<dbReference type="PANTHER" id="PTHR30522">
    <property type="entry name" value="NUCLEOSIDE TRIPHOSPHATE PYROPHOSPHOHYDROLASE"/>
    <property type="match status" value="1"/>
</dbReference>
<dbReference type="PANTHER" id="PTHR30522:SF0">
    <property type="entry name" value="NUCLEOSIDE TRIPHOSPHATE PYROPHOSPHOHYDROLASE"/>
    <property type="match status" value="1"/>
</dbReference>
<dbReference type="InterPro" id="IPR011551">
    <property type="entry name" value="NTP_PyrPHydrolase_MazG"/>
</dbReference>
<dbReference type="CDD" id="cd11528">
    <property type="entry name" value="NTP-PPase_MazG_Nterm"/>
    <property type="match status" value="1"/>
</dbReference>
<dbReference type="CDD" id="cd11529">
    <property type="entry name" value="NTP-PPase_MazG_Cterm"/>
    <property type="match status" value="1"/>
</dbReference>
<name>A0ABY5Y2I1_9BACT</name>
<proteinExistence type="predicted"/>
<sequence>MEVNKLTQAILAMNDVIEKILAEDGGCPWDKEQTPLTLSEYSIEELFEFVDAVRKNNIADACDEMGDLIFGIMLIAHKYSQQNAFDFADALLKSVEKMQRRHPHVFAKKENQDTSKEALHETWEKIKNQEKAEKGGSDGALASIPSALPALTRAYRIHAKAAKAGFTWDDDEDAEKQVEAEWLELLDAKAEGDPAHIEHELGDMIFSLVELGRRMGVKANIAADLTCNRFVARFEAMEALARERNLDFENMSLDDKDELWNEVKEKE</sequence>
<protein>
    <submittedName>
        <fullName evidence="2">Nucleoside triphosphate pyrophosphohydrolase</fullName>
        <ecNumber evidence="2">3.6.1.9</ecNumber>
    </submittedName>
</protein>
<dbReference type="SUPFAM" id="SSF101386">
    <property type="entry name" value="all-alpha NTP pyrophosphatases"/>
    <property type="match status" value="2"/>
</dbReference>
<dbReference type="NCBIfam" id="TIGR00444">
    <property type="entry name" value="mazG"/>
    <property type="match status" value="1"/>
</dbReference>
<dbReference type="RefSeq" id="WP_334315177.1">
    <property type="nucleotide sequence ID" value="NZ_CP065938.1"/>
</dbReference>
<dbReference type="Gene3D" id="1.10.287.1080">
    <property type="entry name" value="MazG-like"/>
    <property type="match status" value="2"/>
</dbReference>
<keyword evidence="2" id="KW-0378">Hydrolase</keyword>